<evidence type="ECO:0000256" key="4">
    <source>
        <dbReference type="ARBA" id="ARBA00022840"/>
    </source>
</evidence>
<comment type="caution">
    <text evidence="9">The sequence shown here is derived from an EMBL/GenBank/DDBJ whole genome shotgun (WGS) entry which is preliminary data.</text>
</comment>
<gene>
    <name evidence="9" type="ORF">M8C21_029502</name>
</gene>
<feature type="domain" description="ABC transmembrane type-1" evidence="8">
    <location>
        <begin position="1"/>
        <end position="66"/>
    </location>
</feature>
<dbReference type="InterPro" id="IPR011527">
    <property type="entry name" value="ABC1_TM_dom"/>
</dbReference>
<keyword evidence="4" id="KW-0067">ATP-binding</keyword>
<feature type="transmembrane region" description="Helical" evidence="7">
    <location>
        <begin position="41"/>
        <end position="66"/>
    </location>
</feature>
<evidence type="ECO:0000256" key="5">
    <source>
        <dbReference type="ARBA" id="ARBA00022989"/>
    </source>
</evidence>
<evidence type="ECO:0000259" key="8">
    <source>
        <dbReference type="PROSITE" id="PS50929"/>
    </source>
</evidence>
<proteinExistence type="predicted"/>
<keyword evidence="1" id="KW-0813">Transport</keyword>
<dbReference type="GO" id="GO:0140359">
    <property type="term" value="F:ABC-type transporter activity"/>
    <property type="evidence" value="ECO:0007669"/>
    <property type="project" value="InterPro"/>
</dbReference>
<evidence type="ECO:0000256" key="7">
    <source>
        <dbReference type="SAM" id="Phobius"/>
    </source>
</evidence>
<sequence>MVFFDSTPVGRILTRASSDLGVIDFDIPFAFAFTIGSLIEIIAIIGIMAWVTWQVLIVAVFAIMALKYIH</sequence>
<dbReference type="AlphaFoldDB" id="A0AAD5GSQ2"/>
<evidence type="ECO:0000313" key="9">
    <source>
        <dbReference type="EMBL" id="KAI7750658.1"/>
    </source>
</evidence>
<dbReference type="Pfam" id="PF00664">
    <property type="entry name" value="ABC_membrane"/>
    <property type="match status" value="1"/>
</dbReference>
<dbReference type="InterPro" id="IPR036640">
    <property type="entry name" value="ABC1_TM_sf"/>
</dbReference>
<name>A0AAD5GSQ2_AMBAR</name>
<dbReference type="GO" id="GO:0005524">
    <property type="term" value="F:ATP binding"/>
    <property type="evidence" value="ECO:0007669"/>
    <property type="project" value="UniProtKB-KW"/>
</dbReference>
<evidence type="ECO:0000256" key="3">
    <source>
        <dbReference type="ARBA" id="ARBA00022741"/>
    </source>
</evidence>
<dbReference type="PROSITE" id="PS50929">
    <property type="entry name" value="ABC_TM1F"/>
    <property type="match status" value="1"/>
</dbReference>
<keyword evidence="6 7" id="KW-0472">Membrane</keyword>
<dbReference type="GO" id="GO:0016020">
    <property type="term" value="C:membrane"/>
    <property type="evidence" value="ECO:0007669"/>
    <property type="project" value="InterPro"/>
</dbReference>
<keyword evidence="2 7" id="KW-0812">Transmembrane</keyword>
<organism evidence="9 10">
    <name type="scientific">Ambrosia artemisiifolia</name>
    <name type="common">Common ragweed</name>
    <dbReference type="NCBI Taxonomy" id="4212"/>
    <lineage>
        <taxon>Eukaryota</taxon>
        <taxon>Viridiplantae</taxon>
        <taxon>Streptophyta</taxon>
        <taxon>Embryophyta</taxon>
        <taxon>Tracheophyta</taxon>
        <taxon>Spermatophyta</taxon>
        <taxon>Magnoliopsida</taxon>
        <taxon>eudicotyledons</taxon>
        <taxon>Gunneridae</taxon>
        <taxon>Pentapetalae</taxon>
        <taxon>asterids</taxon>
        <taxon>campanulids</taxon>
        <taxon>Asterales</taxon>
        <taxon>Asteraceae</taxon>
        <taxon>Asteroideae</taxon>
        <taxon>Heliantheae alliance</taxon>
        <taxon>Heliantheae</taxon>
        <taxon>Ambrosia</taxon>
    </lineage>
</organism>
<feature type="non-terminal residue" evidence="9">
    <location>
        <position position="1"/>
    </location>
</feature>
<keyword evidence="10" id="KW-1185">Reference proteome</keyword>
<dbReference type="EMBL" id="JAMZMK010006098">
    <property type="protein sequence ID" value="KAI7750658.1"/>
    <property type="molecule type" value="Genomic_DNA"/>
</dbReference>
<keyword evidence="5 7" id="KW-1133">Transmembrane helix</keyword>
<protein>
    <recommendedName>
        <fullName evidence="8">ABC transmembrane type-1 domain-containing protein</fullName>
    </recommendedName>
</protein>
<dbReference type="Gene3D" id="1.20.1560.10">
    <property type="entry name" value="ABC transporter type 1, transmembrane domain"/>
    <property type="match status" value="1"/>
</dbReference>
<dbReference type="PANTHER" id="PTHR24223:SF430">
    <property type="entry name" value="ABC-TYPE XENOBIOTIC TRANSPORTER"/>
    <property type="match status" value="1"/>
</dbReference>
<reference evidence="9" key="1">
    <citation type="submission" date="2022-06" db="EMBL/GenBank/DDBJ databases">
        <title>Uncovering the hologenomic basis of an extraordinary plant invasion.</title>
        <authorList>
            <person name="Bieker V.C."/>
            <person name="Martin M.D."/>
            <person name="Gilbert T."/>
            <person name="Hodgins K."/>
            <person name="Battlay P."/>
            <person name="Petersen B."/>
            <person name="Wilson J."/>
        </authorList>
    </citation>
    <scope>NUCLEOTIDE SEQUENCE</scope>
    <source>
        <strain evidence="9">AA19_3_7</strain>
        <tissue evidence="9">Leaf</tissue>
    </source>
</reference>
<dbReference type="PANTHER" id="PTHR24223">
    <property type="entry name" value="ATP-BINDING CASSETTE SUB-FAMILY C"/>
    <property type="match status" value="1"/>
</dbReference>
<evidence type="ECO:0000256" key="6">
    <source>
        <dbReference type="ARBA" id="ARBA00023136"/>
    </source>
</evidence>
<evidence type="ECO:0000313" key="10">
    <source>
        <dbReference type="Proteomes" id="UP001206925"/>
    </source>
</evidence>
<accession>A0AAD5GSQ2</accession>
<dbReference type="InterPro" id="IPR050173">
    <property type="entry name" value="ABC_transporter_C-like"/>
</dbReference>
<evidence type="ECO:0000256" key="1">
    <source>
        <dbReference type="ARBA" id="ARBA00022448"/>
    </source>
</evidence>
<dbReference type="Proteomes" id="UP001206925">
    <property type="component" value="Unassembled WGS sequence"/>
</dbReference>
<evidence type="ECO:0000256" key="2">
    <source>
        <dbReference type="ARBA" id="ARBA00022692"/>
    </source>
</evidence>
<keyword evidence="3" id="KW-0547">Nucleotide-binding</keyword>
<dbReference type="SUPFAM" id="SSF90123">
    <property type="entry name" value="ABC transporter transmembrane region"/>
    <property type="match status" value="1"/>
</dbReference>